<dbReference type="InterPro" id="IPR028098">
    <property type="entry name" value="Glyco_trans_4-like_N"/>
</dbReference>
<organism evidence="3 4">
    <name type="scientific">Clostridium botulinum B2 450</name>
    <dbReference type="NCBI Taxonomy" id="1379739"/>
    <lineage>
        <taxon>Bacteria</taxon>
        <taxon>Bacillati</taxon>
        <taxon>Bacillota</taxon>
        <taxon>Clostridia</taxon>
        <taxon>Eubacteriales</taxon>
        <taxon>Clostridiaceae</taxon>
        <taxon>Clostridium</taxon>
    </lineage>
</organism>
<protein>
    <recommendedName>
        <fullName evidence="5">Glycosyl transferase</fullName>
    </recommendedName>
</protein>
<dbReference type="OrthoDB" id="179766at2"/>
<dbReference type="AlphaFoldDB" id="A0A0D1A107"/>
<dbReference type="SUPFAM" id="SSF53756">
    <property type="entry name" value="UDP-Glycosyltransferase/glycogen phosphorylase"/>
    <property type="match status" value="1"/>
</dbReference>
<dbReference type="RefSeq" id="WP_043032162.1">
    <property type="nucleotide sequence ID" value="NZ_JXSU01000007.1"/>
</dbReference>
<dbReference type="PANTHER" id="PTHR12526:SF630">
    <property type="entry name" value="GLYCOSYLTRANSFERASE"/>
    <property type="match status" value="1"/>
</dbReference>
<reference evidence="3 4" key="1">
    <citation type="submission" date="2014-06" db="EMBL/GenBank/DDBJ databases">
        <title>Genome characterization of distinct group I Clostridium botulinum lineages.</title>
        <authorList>
            <person name="Giordani F."/>
            <person name="Anselmo A."/>
            <person name="Fillo S."/>
            <person name="Palozzi A.M."/>
            <person name="Fortunato A."/>
            <person name="Gentile B."/>
            <person name="Ciammaruconi A."/>
            <person name="Anniballi F."/>
            <person name="De Medici D."/>
            <person name="Lista F."/>
        </authorList>
    </citation>
    <scope>NUCLEOTIDE SEQUENCE [LARGE SCALE GENOMIC DNA]</scope>
    <source>
        <strain evidence="3 4">B2 450</strain>
    </source>
</reference>
<dbReference type="Proteomes" id="UP000032250">
    <property type="component" value="Unassembled WGS sequence"/>
</dbReference>
<evidence type="ECO:0000313" key="3">
    <source>
        <dbReference type="EMBL" id="KIS24488.1"/>
    </source>
</evidence>
<sequence length="359" mass="42043">MKIAIIGPYPPPYGGISVHIKRMKLYLENKNIDVTVYNDAKEYNNISQKVISIGSYKKFIFKVIFLKEDILHFHSIDKRIRILLGFYKIFNKKIILSLHGESMHDQIKTSNYLEKKLLNNSLKKIDYITCSNNKIKEDLVFFGVNENKIEVIPEYIKPFETEEDFESIPQNVWEFINNSNFLIAANGWIRFYNDEDLYGVDMLIDLVYELSKRNIQASLIFALLGAEIQSIEEKKYYCKLKNKIKELGIENNIFIFESKNKEFYPILKKSQLFIRPTNTDGNSVSVMEAMDLKIPCITSNACPRPEGVVIFKTRDMDDLIKKTMELIQNYEAYKEKAKYIKVEHNDEKLLTAYKKVVKN</sequence>
<evidence type="ECO:0008006" key="5">
    <source>
        <dbReference type="Google" id="ProtNLM"/>
    </source>
</evidence>
<dbReference type="InterPro" id="IPR001296">
    <property type="entry name" value="Glyco_trans_1"/>
</dbReference>
<accession>A0A0D1A107</accession>
<dbReference type="PANTHER" id="PTHR12526">
    <property type="entry name" value="GLYCOSYLTRANSFERASE"/>
    <property type="match status" value="1"/>
</dbReference>
<dbReference type="EMBL" id="JXSU01000007">
    <property type="protein sequence ID" value="KIS24488.1"/>
    <property type="molecule type" value="Genomic_DNA"/>
</dbReference>
<proteinExistence type="predicted"/>
<dbReference type="GO" id="GO:0016757">
    <property type="term" value="F:glycosyltransferase activity"/>
    <property type="evidence" value="ECO:0007669"/>
    <property type="project" value="InterPro"/>
</dbReference>
<dbReference type="CDD" id="cd03801">
    <property type="entry name" value="GT4_PimA-like"/>
    <property type="match status" value="1"/>
</dbReference>
<dbReference type="PATRIC" id="fig|1379739.3.peg.3030"/>
<name>A0A0D1A107_CLOBO</name>
<evidence type="ECO:0000313" key="4">
    <source>
        <dbReference type="Proteomes" id="UP000032250"/>
    </source>
</evidence>
<comment type="caution">
    <text evidence="3">The sequence shown here is derived from an EMBL/GenBank/DDBJ whole genome shotgun (WGS) entry which is preliminary data.</text>
</comment>
<dbReference type="HOGENOM" id="CLU_009583_4_1_9"/>
<evidence type="ECO:0000259" key="1">
    <source>
        <dbReference type="Pfam" id="PF00534"/>
    </source>
</evidence>
<evidence type="ECO:0000259" key="2">
    <source>
        <dbReference type="Pfam" id="PF13439"/>
    </source>
</evidence>
<feature type="domain" description="Glycosyl transferase family 1" evidence="1">
    <location>
        <begin position="198"/>
        <end position="339"/>
    </location>
</feature>
<dbReference type="Pfam" id="PF13439">
    <property type="entry name" value="Glyco_transf_4"/>
    <property type="match status" value="1"/>
</dbReference>
<dbReference type="Gene3D" id="3.40.50.2000">
    <property type="entry name" value="Glycogen Phosphorylase B"/>
    <property type="match status" value="2"/>
</dbReference>
<dbReference type="Pfam" id="PF00534">
    <property type="entry name" value="Glycos_transf_1"/>
    <property type="match status" value="1"/>
</dbReference>
<gene>
    <name evidence="3" type="ORF">N495_13220</name>
</gene>
<feature type="domain" description="Glycosyltransferase subfamily 4-like N-terminal" evidence="2">
    <location>
        <begin position="13"/>
        <end position="153"/>
    </location>
</feature>